<keyword evidence="2" id="KW-1185">Reference proteome</keyword>
<proteinExistence type="predicted"/>
<dbReference type="Proteomes" id="UP000014541">
    <property type="component" value="Unassembled WGS sequence"/>
</dbReference>
<sequence>MAIRYSEDGDIEAYDEKTGKTTGHISTMGNMIDETKEDRRRNEEDIKRVMKKCGLTK</sequence>
<dbReference type="AlphaFoldDB" id="S3JXP5"/>
<reference evidence="1 2" key="1">
    <citation type="submission" date="2013-04" db="EMBL/GenBank/DDBJ databases">
        <title>The Genome Sequence of Treponema maltophilum ATCC 51939.</title>
        <authorList>
            <consortium name="The Broad Institute Genomics Platform"/>
            <person name="Earl A."/>
            <person name="Ward D."/>
            <person name="Feldgarden M."/>
            <person name="Gevers D."/>
            <person name="Leonetti C."/>
            <person name="Blanton J.M."/>
            <person name="Dewhirst F.E."/>
            <person name="Izard J."/>
            <person name="Walker B."/>
            <person name="Young S."/>
            <person name="Zeng Q."/>
            <person name="Gargeya S."/>
            <person name="Fitzgerald M."/>
            <person name="Haas B."/>
            <person name="Abouelleil A."/>
            <person name="Allen A.W."/>
            <person name="Alvarado L."/>
            <person name="Arachchi H.M."/>
            <person name="Berlin A.M."/>
            <person name="Chapman S.B."/>
            <person name="Gainer-Dewar J."/>
            <person name="Goldberg J."/>
            <person name="Griggs A."/>
            <person name="Gujja S."/>
            <person name="Hansen M."/>
            <person name="Howarth C."/>
            <person name="Imamovic A."/>
            <person name="Ireland A."/>
            <person name="Larimer J."/>
            <person name="McCowan C."/>
            <person name="Murphy C."/>
            <person name="Pearson M."/>
            <person name="Poon T.W."/>
            <person name="Priest M."/>
            <person name="Roberts A."/>
            <person name="Saif S."/>
            <person name="Shea T."/>
            <person name="Sisk P."/>
            <person name="Sykes S."/>
            <person name="Wortman J."/>
            <person name="Nusbaum C."/>
            <person name="Birren B."/>
        </authorList>
    </citation>
    <scope>NUCLEOTIDE SEQUENCE [LARGE SCALE GENOMIC DNA]</scope>
    <source>
        <strain evidence="1 2">ATCC 51939</strain>
    </source>
</reference>
<organism evidence="1 2">
    <name type="scientific">Treponema maltophilum ATCC 51939</name>
    <dbReference type="NCBI Taxonomy" id="1125699"/>
    <lineage>
        <taxon>Bacteria</taxon>
        <taxon>Pseudomonadati</taxon>
        <taxon>Spirochaetota</taxon>
        <taxon>Spirochaetia</taxon>
        <taxon>Spirochaetales</taxon>
        <taxon>Treponemataceae</taxon>
        <taxon>Treponema</taxon>
    </lineage>
</organism>
<accession>S3JXP5</accession>
<protein>
    <submittedName>
        <fullName evidence="1">Uncharacterized protein</fullName>
    </submittedName>
</protein>
<gene>
    <name evidence="1" type="ORF">HMPREF9194_01057</name>
</gene>
<dbReference type="EMBL" id="ATFF01000006">
    <property type="protein sequence ID" value="EPF30738.1"/>
    <property type="molecule type" value="Genomic_DNA"/>
</dbReference>
<name>S3JXP5_TREMA</name>
<dbReference type="PATRIC" id="fig|1125699.3.peg.1080"/>
<comment type="caution">
    <text evidence="1">The sequence shown here is derived from an EMBL/GenBank/DDBJ whole genome shotgun (WGS) entry which is preliminary data.</text>
</comment>
<dbReference type="STRING" id="1125699.HMPREF9194_01057"/>
<dbReference type="RefSeq" id="WP_016525349.1">
    <property type="nucleotide sequence ID" value="NZ_KE332518.1"/>
</dbReference>
<dbReference type="eggNOG" id="ENOG5031E0X">
    <property type="taxonomic scope" value="Bacteria"/>
</dbReference>
<dbReference type="HOGENOM" id="CLU_2902972_0_0_12"/>
<evidence type="ECO:0000313" key="2">
    <source>
        <dbReference type="Proteomes" id="UP000014541"/>
    </source>
</evidence>
<evidence type="ECO:0000313" key="1">
    <source>
        <dbReference type="EMBL" id="EPF30738.1"/>
    </source>
</evidence>